<dbReference type="Pfam" id="PF00171">
    <property type="entry name" value="Aldedh"/>
    <property type="match status" value="1"/>
</dbReference>
<keyword evidence="2 3" id="KW-0560">Oxidoreductase</keyword>
<dbReference type="Gene3D" id="3.40.309.10">
    <property type="entry name" value="Aldehyde Dehydrogenase, Chain A, domain 2"/>
    <property type="match status" value="1"/>
</dbReference>
<dbReference type="Proteomes" id="UP001220256">
    <property type="component" value="Unassembled WGS sequence"/>
</dbReference>
<evidence type="ECO:0000259" key="4">
    <source>
        <dbReference type="Pfam" id="PF00171"/>
    </source>
</evidence>
<organism evidence="5 6">
    <name type="scientific">Penicillium chrysogenum</name>
    <name type="common">Penicillium notatum</name>
    <dbReference type="NCBI Taxonomy" id="5076"/>
    <lineage>
        <taxon>Eukaryota</taxon>
        <taxon>Fungi</taxon>
        <taxon>Dikarya</taxon>
        <taxon>Ascomycota</taxon>
        <taxon>Pezizomycotina</taxon>
        <taxon>Eurotiomycetes</taxon>
        <taxon>Eurotiomycetidae</taxon>
        <taxon>Eurotiales</taxon>
        <taxon>Aspergillaceae</taxon>
        <taxon>Penicillium</taxon>
        <taxon>Penicillium chrysogenum species complex</taxon>
    </lineage>
</organism>
<dbReference type="PROSITE" id="PS00070">
    <property type="entry name" value="ALDEHYDE_DEHYDR_CYS"/>
    <property type="match status" value="1"/>
</dbReference>
<accession>A0ABQ8WVL0</accession>
<gene>
    <name evidence="5" type="ORF">N7505_000963</name>
</gene>
<evidence type="ECO:0000313" key="5">
    <source>
        <dbReference type="EMBL" id="KAJ5282983.1"/>
    </source>
</evidence>
<evidence type="ECO:0000256" key="1">
    <source>
        <dbReference type="ARBA" id="ARBA00009986"/>
    </source>
</evidence>
<name>A0ABQ8WVL0_PENCH</name>
<sequence>MGFSTTAEFDQAYQSVQGAFASGTTKNKEWRRRQLKRAWWMVEDNRKRICDALYTDLHKHYQEAYTGDCANTQADILRTLKKLDEWTKDERPEKSDPLNFLGRATPMIAAIAAGCAVILKPSDVASATQDVLMDIIPQYMDQDAIRCVSAGPQEMGYILEHRFDHIFYTGSPNIAKIIHAAAAKHLTPVTLELGGQCPAIVAESANLDLTAKHIAATKFMNAGQICLNVNHVLVHPSLRDRLVADLIRHFDTFLGGKDNNPEYYTHIINDRNFERLDNLLQQTSGEVVYGGQRIPQSRYFAPTIVTGVKPGDSLLSEELFGPILPIVDADFDTALSWTRAGEHPLAIYAFTTQDADKARILNETQSGGVTFNDCGLHIAARDVPFGGVGNSGQGRYHGPHGILTFSHLRTHINAVPSWMEALLAARYPPYSVQKAHKMMAPVTPPFDRDGNDTTSAVSKWAFGVGILALSALFVSRRDQIVAVGSKWLK</sequence>
<dbReference type="PANTHER" id="PTHR43570">
    <property type="entry name" value="ALDEHYDE DEHYDROGENASE"/>
    <property type="match status" value="1"/>
</dbReference>
<dbReference type="InterPro" id="IPR015590">
    <property type="entry name" value="Aldehyde_DH_dom"/>
</dbReference>
<dbReference type="Gene3D" id="3.40.605.10">
    <property type="entry name" value="Aldehyde Dehydrogenase, Chain A, domain 1"/>
    <property type="match status" value="2"/>
</dbReference>
<evidence type="ECO:0000256" key="3">
    <source>
        <dbReference type="PIRNR" id="PIRNR036492"/>
    </source>
</evidence>
<dbReference type="PIRSF" id="PIRSF036492">
    <property type="entry name" value="ALDH"/>
    <property type="match status" value="1"/>
</dbReference>
<protein>
    <recommendedName>
        <fullName evidence="3">Aldehyde dehydrogenase</fullName>
    </recommendedName>
</protein>
<comment type="caution">
    <text evidence="5">The sequence shown here is derived from an EMBL/GenBank/DDBJ whole genome shotgun (WGS) entry which is preliminary data.</text>
</comment>
<dbReference type="InterPro" id="IPR016162">
    <property type="entry name" value="Ald_DH_N"/>
</dbReference>
<dbReference type="InterPro" id="IPR012394">
    <property type="entry name" value="Aldehyde_DH_NAD(P)"/>
</dbReference>
<feature type="domain" description="Aldehyde dehydrogenase" evidence="4">
    <location>
        <begin position="106"/>
        <end position="410"/>
    </location>
</feature>
<dbReference type="EMBL" id="JAPVEB010000001">
    <property type="protein sequence ID" value="KAJ5282983.1"/>
    <property type="molecule type" value="Genomic_DNA"/>
</dbReference>
<dbReference type="InterPro" id="IPR016161">
    <property type="entry name" value="Ald_DH/histidinol_DH"/>
</dbReference>
<dbReference type="PANTHER" id="PTHR43570:SF16">
    <property type="entry name" value="ALDEHYDE DEHYDROGENASE TYPE III, ISOFORM Q"/>
    <property type="match status" value="1"/>
</dbReference>
<proteinExistence type="inferred from homology"/>
<keyword evidence="6" id="KW-1185">Reference proteome</keyword>
<dbReference type="InterPro" id="IPR016163">
    <property type="entry name" value="Ald_DH_C"/>
</dbReference>
<reference evidence="5 6" key="1">
    <citation type="journal article" date="2023" name="IMA Fungus">
        <title>Comparative genomic study of the Penicillium genus elucidates a diverse pangenome and 15 lateral gene transfer events.</title>
        <authorList>
            <person name="Petersen C."/>
            <person name="Sorensen T."/>
            <person name="Nielsen M.R."/>
            <person name="Sondergaard T.E."/>
            <person name="Sorensen J.L."/>
            <person name="Fitzpatrick D.A."/>
            <person name="Frisvad J.C."/>
            <person name="Nielsen K.L."/>
        </authorList>
    </citation>
    <scope>NUCLEOTIDE SEQUENCE [LARGE SCALE GENOMIC DNA]</scope>
    <source>
        <strain evidence="5 6">IBT 3361</strain>
    </source>
</reference>
<evidence type="ECO:0000256" key="2">
    <source>
        <dbReference type="ARBA" id="ARBA00023002"/>
    </source>
</evidence>
<dbReference type="InterPro" id="IPR016160">
    <property type="entry name" value="Ald_DH_CS_CYS"/>
</dbReference>
<evidence type="ECO:0000313" key="6">
    <source>
        <dbReference type="Proteomes" id="UP001220256"/>
    </source>
</evidence>
<dbReference type="SUPFAM" id="SSF53720">
    <property type="entry name" value="ALDH-like"/>
    <property type="match status" value="1"/>
</dbReference>
<comment type="similarity">
    <text evidence="1 3">Belongs to the aldehyde dehydrogenase family.</text>
</comment>